<feature type="transmembrane region" description="Helical" evidence="5">
    <location>
        <begin position="174"/>
        <end position="194"/>
    </location>
</feature>
<evidence type="ECO:0000256" key="1">
    <source>
        <dbReference type="ARBA" id="ARBA00004141"/>
    </source>
</evidence>
<dbReference type="GO" id="GO:0004888">
    <property type="term" value="F:transmembrane signaling receptor activity"/>
    <property type="evidence" value="ECO:0007669"/>
    <property type="project" value="InterPro"/>
</dbReference>
<dbReference type="OrthoDB" id="6097796at2759"/>
<evidence type="ECO:0000256" key="4">
    <source>
        <dbReference type="ARBA" id="ARBA00023136"/>
    </source>
</evidence>
<reference evidence="9" key="1">
    <citation type="submission" date="2025-08" db="UniProtKB">
        <authorList>
            <consortium name="RefSeq"/>
        </authorList>
    </citation>
    <scope>IDENTIFICATION</scope>
    <source>
        <tissue evidence="9">Muscle</tissue>
    </source>
</reference>
<dbReference type="SUPFAM" id="SSF63712">
    <property type="entry name" value="Nicotinic receptor ligand binding domain-like"/>
    <property type="match status" value="1"/>
</dbReference>
<dbReference type="AlphaFoldDB" id="A0A6I9NAJ6"/>
<dbReference type="InterPro" id="IPR018000">
    <property type="entry name" value="Neurotransmitter_ion_chnl_CS"/>
</dbReference>
<dbReference type="GO" id="GO:0016020">
    <property type="term" value="C:membrane"/>
    <property type="evidence" value="ECO:0007669"/>
    <property type="project" value="UniProtKB-SubCell"/>
</dbReference>
<feature type="domain" description="Neurotransmitter-gated ion-channel ligand-binding" evidence="6">
    <location>
        <begin position="2"/>
        <end position="173"/>
    </location>
</feature>
<accession>A0A6I9NAJ6</accession>
<dbReference type="InterPro" id="IPR036719">
    <property type="entry name" value="Neuro-gated_channel_TM_sf"/>
</dbReference>
<comment type="subcellular location">
    <subcellularLocation>
        <location evidence="1">Membrane</location>
        <topology evidence="1">Multi-pass membrane protein</topology>
    </subcellularLocation>
</comment>
<dbReference type="Gene3D" id="1.20.58.390">
    <property type="entry name" value="Neurotransmitter-gated ion-channel transmembrane domain"/>
    <property type="match status" value="1"/>
</dbReference>
<evidence type="ECO:0000256" key="5">
    <source>
        <dbReference type="SAM" id="Phobius"/>
    </source>
</evidence>
<keyword evidence="3 5" id="KW-1133">Transmembrane helix</keyword>
<feature type="domain" description="Neurotransmitter-gated ion-channel transmembrane" evidence="7">
    <location>
        <begin position="182"/>
        <end position="268"/>
    </location>
</feature>
<evidence type="ECO:0000259" key="6">
    <source>
        <dbReference type="Pfam" id="PF02931"/>
    </source>
</evidence>
<dbReference type="Pfam" id="PF02931">
    <property type="entry name" value="Neur_chan_LBD"/>
    <property type="match status" value="1"/>
</dbReference>
<dbReference type="Proteomes" id="UP000504611">
    <property type="component" value="Unplaced"/>
</dbReference>
<dbReference type="PANTHER" id="PTHR18945">
    <property type="entry name" value="NEUROTRANSMITTER GATED ION CHANNEL"/>
    <property type="match status" value="1"/>
</dbReference>
<sequence>MESILDMSEMDQTFVSVIRIYMKWEDPHLHWDPDHFGGLDKMRVSADLLWKPDLMIKEMIEKNKAVPNPFITLHSNGTVEHVRELMVVSTCRMEVRRFPFDVQHCNLSLKSMVYPEEELKIEVLTDGERKWSETTLRDQIKWKFLTPGVTNRPVPECDQKQSVLIYSIRMNRRYPIFIANFLVPIMFLFCLDLASFLMPDQGCERVSFEITLLLAVTVMQLILNDVLPSSSDTIPLIVVFSIGMFCLMLISLLETILVMYLIKKDSASEESNADKGLSEDCGDQQGNNDGVETEHILQTFGFQLHLSNVKKWTHCACKVSDEPPTELLSVAEEVRVGLICKMNVYLRFKNKENSN</sequence>
<dbReference type="InterPro" id="IPR006201">
    <property type="entry name" value="Neur_channel"/>
</dbReference>
<protein>
    <submittedName>
        <fullName evidence="9">5-hydroxytryptamine receptor 3A-like isoform X2</fullName>
    </submittedName>
</protein>
<dbReference type="SUPFAM" id="SSF90112">
    <property type="entry name" value="Neurotransmitter-gated ion-channel transmembrane pore"/>
    <property type="match status" value="1"/>
</dbReference>
<keyword evidence="2 5" id="KW-0812">Transmembrane</keyword>
<proteinExistence type="predicted"/>
<evidence type="ECO:0000259" key="7">
    <source>
        <dbReference type="Pfam" id="PF02932"/>
    </source>
</evidence>
<dbReference type="InterPro" id="IPR036734">
    <property type="entry name" value="Neur_chan_lig-bd_sf"/>
</dbReference>
<dbReference type="GeneID" id="104947923"/>
<evidence type="ECO:0000256" key="2">
    <source>
        <dbReference type="ARBA" id="ARBA00022692"/>
    </source>
</evidence>
<dbReference type="InterPro" id="IPR038050">
    <property type="entry name" value="Neuro_actylchol_rec"/>
</dbReference>
<dbReference type="Gene3D" id="2.70.170.10">
    <property type="entry name" value="Neurotransmitter-gated ion-channel ligand-binding domain"/>
    <property type="match status" value="1"/>
</dbReference>
<feature type="transmembrane region" description="Helical" evidence="5">
    <location>
        <begin position="235"/>
        <end position="262"/>
    </location>
</feature>
<dbReference type="InterPro" id="IPR006202">
    <property type="entry name" value="Neur_chan_lig-bd"/>
</dbReference>
<keyword evidence="8" id="KW-1185">Reference proteome</keyword>
<name>A0A6I9NAJ6_9TELE</name>
<keyword evidence="4 5" id="KW-0472">Membrane</keyword>
<gene>
    <name evidence="9" type="primary">LOC104947923</name>
</gene>
<dbReference type="PROSITE" id="PS00236">
    <property type="entry name" value="NEUROTR_ION_CHANNEL"/>
    <property type="match status" value="1"/>
</dbReference>
<dbReference type="RefSeq" id="XP_010772348.1">
    <property type="nucleotide sequence ID" value="XM_010774046.1"/>
</dbReference>
<evidence type="ECO:0000313" key="9">
    <source>
        <dbReference type="RefSeq" id="XP_010772348.1"/>
    </source>
</evidence>
<organism evidence="8 9">
    <name type="scientific">Notothenia coriiceps</name>
    <name type="common">black rockcod</name>
    <dbReference type="NCBI Taxonomy" id="8208"/>
    <lineage>
        <taxon>Eukaryota</taxon>
        <taxon>Metazoa</taxon>
        <taxon>Chordata</taxon>
        <taxon>Craniata</taxon>
        <taxon>Vertebrata</taxon>
        <taxon>Euteleostomi</taxon>
        <taxon>Actinopterygii</taxon>
        <taxon>Neopterygii</taxon>
        <taxon>Teleostei</taxon>
        <taxon>Neoteleostei</taxon>
        <taxon>Acanthomorphata</taxon>
        <taxon>Eupercaria</taxon>
        <taxon>Perciformes</taxon>
        <taxon>Notothenioidei</taxon>
        <taxon>Nototheniidae</taxon>
        <taxon>Notothenia</taxon>
    </lineage>
</organism>
<evidence type="ECO:0000256" key="3">
    <source>
        <dbReference type="ARBA" id="ARBA00022989"/>
    </source>
</evidence>
<dbReference type="Pfam" id="PF02932">
    <property type="entry name" value="Neur_chan_memb"/>
    <property type="match status" value="1"/>
</dbReference>
<evidence type="ECO:0000313" key="8">
    <source>
        <dbReference type="Proteomes" id="UP000504611"/>
    </source>
</evidence>
<dbReference type="InterPro" id="IPR006029">
    <property type="entry name" value="Neurotrans-gated_channel_TM"/>
</dbReference>
<dbReference type="GO" id="GO:0005230">
    <property type="term" value="F:extracellular ligand-gated monoatomic ion channel activity"/>
    <property type="evidence" value="ECO:0007669"/>
    <property type="project" value="InterPro"/>
</dbReference>